<proteinExistence type="predicted"/>
<feature type="region of interest" description="Disordered" evidence="1">
    <location>
        <begin position="92"/>
        <end position="122"/>
    </location>
</feature>
<dbReference type="EMBL" id="LGRX02031330">
    <property type="protein sequence ID" value="KAK3244853.1"/>
    <property type="molecule type" value="Genomic_DNA"/>
</dbReference>
<feature type="compositionally biased region" description="Low complexity" evidence="1">
    <location>
        <begin position="1"/>
        <end position="14"/>
    </location>
</feature>
<sequence length="171" mass="18568">MRSKKSSPSSYPSPTERRQGAVHPLLMQLMQSKLEQHSLLLELQQASALGKSPRSEREGPASKHGTRSQQLMAYAKGADLHEVVMQALAENDVADGRPEDTPAAGAGGSATAARAKEREQQQKELKQALVQCTIVDDSESSTVRASASFPLLPSALWRPSLVTHAQTWRQT</sequence>
<gene>
    <name evidence="2" type="ORF">CYMTET_45554</name>
</gene>
<accession>A0AAE0EY73</accession>
<evidence type="ECO:0000256" key="1">
    <source>
        <dbReference type="SAM" id="MobiDB-lite"/>
    </source>
</evidence>
<evidence type="ECO:0000313" key="3">
    <source>
        <dbReference type="Proteomes" id="UP001190700"/>
    </source>
</evidence>
<organism evidence="2 3">
    <name type="scientific">Cymbomonas tetramitiformis</name>
    <dbReference type="NCBI Taxonomy" id="36881"/>
    <lineage>
        <taxon>Eukaryota</taxon>
        <taxon>Viridiplantae</taxon>
        <taxon>Chlorophyta</taxon>
        <taxon>Pyramimonadophyceae</taxon>
        <taxon>Pyramimonadales</taxon>
        <taxon>Pyramimonadaceae</taxon>
        <taxon>Cymbomonas</taxon>
    </lineage>
</organism>
<reference evidence="2 3" key="1">
    <citation type="journal article" date="2015" name="Genome Biol. Evol.">
        <title>Comparative Genomics of a Bacterivorous Green Alga Reveals Evolutionary Causalities and Consequences of Phago-Mixotrophic Mode of Nutrition.</title>
        <authorList>
            <person name="Burns J.A."/>
            <person name="Paasch A."/>
            <person name="Narechania A."/>
            <person name="Kim E."/>
        </authorList>
    </citation>
    <scope>NUCLEOTIDE SEQUENCE [LARGE SCALE GENOMIC DNA]</scope>
    <source>
        <strain evidence="2 3">PLY_AMNH</strain>
    </source>
</reference>
<comment type="caution">
    <text evidence="2">The sequence shown here is derived from an EMBL/GenBank/DDBJ whole genome shotgun (WGS) entry which is preliminary data.</text>
</comment>
<feature type="region of interest" description="Disordered" evidence="1">
    <location>
        <begin position="1"/>
        <end position="24"/>
    </location>
</feature>
<feature type="region of interest" description="Disordered" evidence="1">
    <location>
        <begin position="45"/>
        <end position="71"/>
    </location>
</feature>
<name>A0AAE0EY73_9CHLO</name>
<evidence type="ECO:0000313" key="2">
    <source>
        <dbReference type="EMBL" id="KAK3244853.1"/>
    </source>
</evidence>
<keyword evidence="3" id="KW-1185">Reference proteome</keyword>
<protein>
    <submittedName>
        <fullName evidence="2">Uncharacterized protein</fullName>
    </submittedName>
</protein>
<dbReference type="AlphaFoldDB" id="A0AAE0EY73"/>
<dbReference type="Proteomes" id="UP001190700">
    <property type="component" value="Unassembled WGS sequence"/>
</dbReference>